<dbReference type="Proteomes" id="UP000273977">
    <property type="component" value="Unassembled WGS sequence"/>
</dbReference>
<sequence length="170" mass="18835">MFDTSKITYQDAIKVGEDTAKVKIVEYINLACPDALIYQETFASFLAPLVATGQVQRILKHYNKTSNRLQKGNVANDFIAYDGDHATAYNFIDQYMRKQNDWATLALDEVAGYFEAKGFEKQDNAELAERVFAEAQAVGVGAVPTVFVGDQAFIETVDADAFKKAISSQL</sequence>
<organism evidence="2 3">
    <name type="scientific">Aerococcus agrisoli</name>
    <dbReference type="NCBI Taxonomy" id="2487350"/>
    <lineage>
        <taxon>Bacteria</taxon>
        <taxon>Bacillati</taxon>
        <taxon>Bacillota</taxon>
        <taxon>Bacilli</taxon>
        <taxon>Lactobacillales</taxon>
        <taxon>Aerococcaceae</taxon>
        <taxon>Aerococcus</taxon>
    </lineage>
</organism>
<accession>A0A3N4GN98</accession>
<keyword evidence="3" id="KW-1185">Reference proteome</keyword>
<proteinExistence type="predicted"/>
<evidence type="ECO:0000259" key="1">
    <source>
        <dbReference type="Pfam" id="PF13462"/>
    </source>
</evidence>
<evidence type="ECO:0000313" key="2">
    <source>
        <dbReference type="EMBL" id="RPA60621.1"/>
    </source>
</evidence>
<protein>
    <submittedName>
        <fullName evidence="2">Thioredoxin superfamily protein</fullName>
    </submittedName>
</protein>
<dbReference type="InterPro" id="IPR036249">
    <property type="entry name" value="Thioredoxin-like_sf"/>
</dbReference>
<dbReference type="InterPro" id="IPR012336">
    <property type="entry name" value="Thioredoxin-like_fold"/>
</dbReference>
<dbReference type="RefSeq" id="WP_123779887.1">
    <property type="nucleotide sequence ID" value="NZ_RKMG01000012.1"/>
</dbReference>
<feature type="domain" description="Thioredoxin-like fold" evidence="1">
    <location>
        <begin position="13"/>
        <end position="166"/>
    </location>
</feature>
<gene>
    <name evidence="2" type="ORF">EF384_05045</name>
</gene>
<dbReference type="EMBL" id="RKMG01000012">
    <property type="protein sequence ID" value="RPA60621.1"/>
    <property type="molecule type" value="Genomic_DNA"/>
</dbReference>
<dbReference type="AlphaFoldDB" id="A0A3N4GN98"/>
<name>A0A3N4GN98_9LACT</name>
<evidence type="ECO:0000313" key="3">
    <source>
        <dbReference type="Proteomes" id="UP000273977"/>
    </source>
</evidence>
<reference evidence="2 3" key="1">
    <citation type="submission" date="2018-11" db="EMBL/GenBank/DDBJ databases">
        <title>Aerococcus sp. SJQ22, whole genome shotgun sequence.</title>
        <authorList>
            <person name="Sun L."/>
            <person name="Gao X."/>
            <person name="Chen W."/>
            <person name="Huang K."/>
        </authorList>
    </citation>
    <scope>NUCLEOTIDE SEQUENCE [LARGE SCALE GENOMIC DNA]</scope>
    <source>
        <strain evidence="2 3">SJQ22</strain>
    </source>
</reference>
<dbReference type="SUPFAM" id="SSF52833">
    <property type="entry name" value="Thioredoxin-like"/>
    <property type="match status" value="1"/>
</dbReference>
<comment type="caution">
    <text evidence="2">The sequence shown here is derived from an EMBL/GenBank/DDBJ whole genome shotgun (WGS) entry which is preliminary data.</text>
</comment>
<dbReference type="Pfam" id="PF13462">
    <property type="entry name" value="Thioredoxin_4"/>
    <property type="match status" value="1"/>
</dbReference>
<dbReference type="OrthoDB" id="117402at2"/>
<dbReference type="Gene3D" id="3.40.30.10">
    <property type="entry name" value="Glutaredoxin"/>
    <property type="match status" value="1"/>
</dbReference>
<dbReference type="Gene3D" id="1.10.1200.90">
    <property type="entry name" value="DsbA-like domain"/>
    <property type="match status" value="1"/>
</dbReference>